<organism evidence="2 3">
    <name type="scientific">Cytospora schulzeri</name>
    <dbReference type="NCBI Taxonomy" id="448051"/>
    <lineage>
        <taxon>Eukaryota</taxon>
        <taxon>Fungi</taxon>
        <taxon>Dikarya</taxon>
        <taxon>Ascomycota</taxon>
        <taxon>Pezizomycotina</taxon>
        <taxon>Sordariomycetes</taxon>
        <taxon>Sordariomycetidae</taxon>
        <taxon>Diaporthales</taxon>
        <taxon>Cytosporaceae</taxon>
        <taxon>Cytospora</taxon>
    </lineage>
</organism>
<feature type="region of interest" description="Disordered" evidence="1">
    <location>
        <begin position="115"/>
        <end position="134"/>
    </location>
</feature>
<dbReference type="Proteomes" id="UP000283895">
    <property type="component" value="Unassembled WGS sequence"/>
</dbReference>
<keyword evidence="3" id="KW-1185">Reference proteome</keyword>
<name>A0A423VCP7_9PEZI</name>
<proteinExistence type="predicted"/>
<sequence>MPPENSQQAEMRSPTRAVDEMDDSVDLVVEDAPLPREDPINESSLIRMFGIQQQQLKMTIQEELDKRLPHPATGAPTEKSHMLFGLLNQVMGRGNGNQNPQEAIEELLHQTRQLQQENQSLRGEVSATRQQNQKLTTDITTSRRDLSQERAKNQELTDRMTSLRQMLVPPPEDQISDTEIIQRFTALRSLIFRLVRSTWDRKLKDDVGERDVSEGQCTFFGTITNKNANWKTLYNRLRYFVFYKLSDLVLGRRLYGLGKSCKGLDKELEAMEFYMWDKIPEAERRGLIMDWRLATMKVTGDFRDDQHSLARAAYRHIWDFLSILETNSPDAEQKGKQMLEQICNDAVDLAMLMRRAKDGIYVDNMGTAIGRPISEWETFVEEEASEASDSSYDKPQTIAYVLTGALVKHPKENPREKKVLEKAQVAVYQ</sequence>
<feature type="region of interest" description="Disordered" evidence="1">
    <location>
        <begin position="1"/>
        <end position="24"/>
    </location>
</feature>
<gene>
    <name evidence="2" type="ORF">VMCG_10061</name>
</gene>
<dbReference type="OrthoDB" id="4138121at2759"/>
<dbReference type="AlphaFoldDB" id="A0A423VCP7"/>
<evidence type="ECO:0000313" key="3">
    <source>
        <dbReference type="Proteomes" id="UP000283895"/>
    </source>
</evidence>
<dbReference type="EMBL" id="LKEA01000076">
    <property type="protein sequence ID" value="ROV88753.1"/>
    <property type="molecule type" value="Genomic_DNA"/>
</dbReference>
<evidence type="ECO:0000313" key="2">
    <source>
        <dbReference type="EMBL" id="ROV88753.1"/>
    </source>
</evidence>
<feature type="compositionally biased region" description="Polar residues" evidence="1">
    <location>
        <begin position="1"/>
        <end position="10"/>
    </location>
</feature>
<protein>
    <submittedName>
        <fullName evidence="2">Uncharacterized protein</fullName>
    </submittedName>
</protein>
<comment type="caution">
    <text evidence="2">The sequence shown here is derived from an EMBL/GenBank/DDBJ whole genome shotgun (WGS) entry which is preliminary data.</text>
</comment>
<accession>A0A423VCP7</accession>
<reference evidence="2 3" key="1">
    <citation type="submission" date="2015-09" db="EMBL/GenBank/DDBJ databases">
        <title>Host preference determinants of Valsa canker pathogens revealed by comparative genomics.</title>
        <authorList>
            <person name="Yin Z."/>
            <person name="Huang L."/>
        </authorList>
    </citation>
    <scope>NUCLEOTIDE SEQUENCE [LARGE SCALE GENOMIC DNA]</scope>
    <source>
        <strain evidence="2 3">03-1</strain>
    </source>
</reference>
<evidence type="ECO:0000256" key="1">
    <source>
        <dbReference type="SAM" id="MobiDB-lite"/>
    </source>
</evidence>